<dbReference type="Proteomes" id="UP000479710">
    <property type="component" value="Unassembled WGS sequence"/>
</dbReference>
<dbReference type="Pfam" id="PF12937">
    <property type="entry name" value="F-box-like"/>
    <property type="match status" value="1"/>
</dbReference>
<comment type="caution">
    <text evidence="3">The sequence shown here is derived from an EMBL/GenBank/DDBJ whole genome shotgun (WGS) entry which is preliminary data.</text>
</comment>
<dbReference type="SUPFAM" id="SSF81383">
    <property type="entry name" value="F-box domain"/>
    <property type="match status" value="1"/>
</dbReference>
<dbReference type="InterPro" id="IPR050796">
    <property type="entry name" value="SCF_F-box_component"/>
</dbReference>
<accession>A0A6G1F4T6</accession>
<evidence type="ECO:0000313" key="3">
    <source>
        <dbReference type="EMBL" id="KAF0931926.1"/>
    </source>
</evidence>
<reference evidence="3 4" key="1">
    <citation type="submission" date="2019-11" db="EMBL/GenBank/DDBJ databases">
        <title>Whole genome sequence of Oryza granulata.</title>
        <authorList>
            <person name="Li W."/>
        </authorList>
    </citation>
    <scope>NUCLEOTIDE SEQUENCE [LARGE SCALE GENOMIC DNA]</scope>
    <source>
        <strain evidence="4">cv. Menghai</strain>
        <tissue evidence="3">Leaf</tissue>
    </source>
</reference>
<dbReference type="PANTHER" id="PTHR31672">
    <property type="entry name" value="BNACNNG10540D PROTEIN"/>
    <property type="match status" value="1"/>
</dbReference>
<feature type="region of interest" description="Disordered" evidence="1">
    <location>
        <begin position="217"/>
        <end position="240"/>
    </location>
</feature>
<feature type="region of interest" description="Disordered" evidence="1">
    <location>
        <begin position="1"/>
        <end position="31"/>
    </location>
</feature>
<dbReference type="InterPro" id="IPR036047">
    <property type="entry name" value="F-box-like_dom_sf"/>
</dbReference>
<dbReference type="EMBL" id="SPHZ02000001">
    <property type="protein sequence ID" value="KAF0931926.1"/>
    <property type="molecule type" value="Genomic_DNA"/>
</dbReference>
<gene>
    <name evidence="3" type="ORF">E2562_007113</name>
</gene>
<protein>
    <recommendedName>
        <fullName evidence="2">F-box domain-containing protein</fullName>
    </recommendedName>
</protein>
<sequence>MEIPKRHKHRRTRHKHHRRINPPPPSPPPPAAVAIPDDVFFSHILVNLPVKSLVRFKAVCRSWHAAIDDPALVRRHLELSRERQHLSSLLAIASAEDIWENVWNDVLSENISFHRVRRLALGARAAQPEVEIDLMLEKFSPGHIAHRILPTHCDGLVAFATSAGPVSICNPATQEFVVLPPGSGDNFRQSAAAIGFDLWRNRYVVARSTTSGTRFMLGGGAGDGWQPTRDPPRPTSPGQGPACTRNGAVYWFIYDWLEPCALLRFNL</sequence>
<dbReference type="InterPro" id="IPR001810">
    <property type="entry name" value="F-box_dom"/>
</dbReference>
<evidence type="ECO:0000256" key="1">
    <source>
        <dbReference type="SAM" id="MobiDB-lite"/>
    </source>
</evidence>
<dbReference type="SMART" id="SM00256">
    <property type="entry name" value="FBOX"/>
    <property type="match status" value="1"/>
</dbReference>
<evidence type="ECO:0000259" key="2">
    <source>
        <dbReference type="SMART" id="SM00256"/>
    </source>
</evidence>
<dbReference type="OrthoDB" id="680142at2759"/>
<name>A0A6G1F4T6_9ORYZ</name>
<feature type="compositionally biased region" description="Pro residues" evidence="1">
    <location>
        <begin position="21"/>
        <end position="31"/>
    </location>
</feature>
<feature type="compositionally biased region" description="Basic residues" evidence="1">
    <location>
        <begin position="1"/>
        <end position="20"/>
    </location>
</feature>
<feature type="domain" description="F-box" evidence="2">
    <location>
        <begin position="35"/>
        <end position="76"/>
    </location>
</feature>
<keyword evidence="4" id="KW-1185">Reference proteome</keyword>
<dbReference type="Gene3D" id="1.20.1280.50">
    <property type="match status" value="1"/>
</dbReference>
<organism evidence="3 4">
    <name type="scientific">Oryza meyeriana var. granulata</name>
    <dbReference type="NCBI Taxonomy" id="110450"/>
    <lineage>
        <taxon>Eukaryota</taxon>
        <taxon>Viridiplantae</taxon>
        <taxon>Streptophyta</taxon>
        <taxon>Embryophyta</taxon>
        <taxon>Tracheophyta</taxon>
        <taxon>Spermatophyta</taxon>
        <taxon>Magnoliopsida</taxon>
        <taxon>Liliopsida</taxon>
        <taxon>Poales</taxon>
        <taxon>Poaceae</taxon>
        <taxon>BOP clade</taxon>
        <taxon>Oryzoideae</taxon>
        <taxon>Oryzeae</taxon>
        <taxon>Oryzinae</taxon>
        <taxon>Oryza</taxon>
        <taxon>Oryza meyeriana</taxon>
    </lineage>
</organism>
<evidence type="ECO:0000313" key="4">
    <source>
        <dbReference type="Proteomes" id="UP000479710"/>
    </source>
</evidence>
<dbReference type="AlphaFoldDB" id="A0A6G1F4T6"/>
<proteinExistence type="predicted"/>